<sequence>MSSMRAELLPVLVSTDPCSRDNARELRLLWGGSDKRGPTEEKTLQYCDLSHFRHCCGCVTVRLLERALPGRAPRVVLTKVLCDQLFGGPIALSAFYVGEGPGQGPGDRGTSGPECRD</sequence>
<dbReference type="AlphaFoldDB" id="A0A8C9P8Q5"/>
<dbReference type="Ensembl" id="ENSSDAT00000004588.1">
    <property type="protein sequence ID" value="ENSSDAP00000003991.1"/>
    <property type="gene ID" value="ENSSDAG00000003770.1"/>
</dbReference>
<dbReference type="Proteomes" id="UP000694422">
    <property type="component" value="Unplaced"/>
</dbReference>
<organism evidence="2 3">
    <name type="scientific">Spermophilus dauricus</name>
    <name type="common">Daurian ground squirrel</name>
    <dbReference type="NCBI Taxonomy" id="99837"/>
    <lineage>
        <taxon>Eukaryota</taxon>
        <taxon>Metazoa</taxon>
        <taxon>Chordata</taxon>
        <taxon>Craniata</taxon>
        <taxon>Vertebrata</taxon>
        <taxon>Euteleostomi</taxon>
        <taxon>Mammalia</taxon>
        <taxon>Eutheria</taxon>
        <taxon>Euarchontoglires</taxon>
        <taxon>Glires</taxon>
        <taxon>Rodentia</taxon>
        <taxon>Sciuromorpha</taxon>
        <taxon>Sciuridae</taxon>
        <taxon>Xerinae</taxon>
        <taxon>Marmotini</taxon>
        <taxon>Spermophilus</taxon>
    </lineage>
</organism>
<evidence type="ECO:0000313" key="3">
    <source>
        <dbReference type="Proteomes" id="UP000694422"/>
    </source>
</evidence>
<reference evidence="2" key="2">
    <citation type="submission" date="2025-09" db="UniProtKB">
        <authorList>
            <consortium name="Ensembl"/>
        </authorList>
    </citation>
    <scope>IDENTIFICATION</scope>
</reference>
<evidence type="ECO:0000313" key="2">
    <source>
        <dbReference type="Ensembl" id="ENSSDAP00000003991.1"/>
    </source>
</evidence>
<accession>A0A8C9P8Q5</accession>
<feature type="compositionally biased region" description="Gly residues" evidence="1">
    <location>
        <begin position="99"/>
        <end position="109"/>
    </location>
</feature>
<keyword evidence="3" id="KW-1185">Reference proteome</keyword>
<reference evidence="2" key="1">
    <citation type="submission" date="2025-08" db="UniProtKB">
        <authorList>
            <consortium name="Ensembl"/>
        </authorList>
    </citation>
    <scope>IDENTIFICATION</scope>
</reference>
<proteinExistence type="predicted"/>
<protein>
    <submittedName>
        <fullName evidence="2">Uncharacterized protein</fullName>
    </submittedName>
</protein>
<name>A0A8C9P8Q5_SPEDA</name>
<evidence type="ECO:0000256" key="1">
    <source>
        <dbReference type="SAM" id="MobiDB-lite"/>
    </source>
</evidence>
<feature type="region of interest" description="Disordered" evidence="1">
    <location>
        <begin position="98"/>
        <end position="117"/>
    </location>
</feature>